<gene>
    <name evidence="1" type="ORF">MELLADRAFT_114066</name>
</gene>
<evidence type="ECO:0000313" key="1">
    <source>
        <dbReference type="EMBL" id="EGF97812.1"/>
    </source>
</evidence>
<reference evidence="2" key="1">
    <citation type="journal article" date="2011" name="Proc. Natl. Acad. Sci. U.S.A.">
        <title>Obligate biotrophy features unraveled by the genomic analysis of rust fungi.</title>
        <authorList>
            <person name="Duplessis S."/>
            <person name="Cuomo C.A."/>
            <person name="Lin Y.-C."/>
            <person name="Aerts A."/>
            <person name="Tisserant E."/>
            <person name="Veneault-Fourrey C."/>
            <person name="Joly D.L."/>
            <person name="Hacquard S."/>
            <person name="Amselem J."/>
            <person name="Cantarel B.L."/>
            <person name="Chiu R."/>
            <person name="Coutinho P.M."/>
            <person name="Feau N."/>
            <person name="Field M."/>
            <person name="Frey P."/>
            <person name="Gelhaye E."/>
            <person name="Goldberg J."/>
            <person name="Grabherr M.G."/>
            <person name="Kodira C.D."/>
            <person name="Kohler A."/>
            <person name="Kuees U."/>
            <person name="Lindquist E.A."/>
            <person name="Lucas S.M."/>
            <person name="Mago R."/>
            <person name="Mauceli E."/>
            <person name="Morin E."/>
            <person name="Murat C."/>
            <person name="Pangilinan J.L."/>
            <person name="Park R."/>
            <person name="Pearson M."/>
            <person name="Quesneville H."/>
            <person name="Rouhier N."/>
            <person name="Sakthikumar S."/>
            <person name="Salamov A.A."/>
            <person name="Schmutz J."/>
            <person name="Selles B."/>
            <person name="Shapiro H."/>
            <person name="Tanguay P."/>
            <person name="Tuskan G.A."/>
            <person name="Henrissat B."/>
            <person name="Van de Peer Y."/>
            <person name="Rouze P."/>
            <person name="Ellis J.G."/>
            <person name="Dodds P.N."/>
            <person name="Schein J.E."/>
            <person name="Zhong S."/>
            <person name="Hamelin R.C."/>
            <person name="Grigoriev I.V."/>
            <person name="Szabo L.J."/>
            <person name="Martin F."/>
        </authorList>
    </citation>
    <scope>NUCLEOTIDE SEQUENCE [LARGE SCALE GENOMIC DNA]</scope>
    <source>
        <strain evidence="2">98AG31 / pathotype 3-4-7</strain>
    </source>
</reference>
<dbReference type="VEuPathDB" id="FungiDB:MELLADRAFT_114066"/>
<dbReference type="AlphaFoldDB" id="F4SC20"/>
<dbReference type="HOGENOM" id="CLU_516857_0_0_1"/>
<sequence>MVKRTLDSAAGTSRDTLEVIVIEDGSDKDECEKDESDKNEKIIVIEDESKNNEEIIIIEDESKKDETKKQTKKGCGKTPQKDVIKSCPLSKPNAPCTLCKTNDTVSQKTLYCHCGSKIVLRKGRVEAAVDHWANDKCKKKTNTICANASLTSWVTTTTVKKNAVTKPCAGLNDDTWKRPTAKLRIENCIKHSPTPYHGVKRWKVCFQLFKTTHEVSLSDEQRKQFHAALESQATWIIKRHGAQESIHSPRCTRTVMTTAKTLYPLCDDCEAISPRALRLFNDNFAGRGARSMRQIRKVQDVSTCMAEKYDVVYKNGPEDPLEEAVTTAAEAIDEQQQTDVLLSAIPEDIDEVIFKNVAMSLSTILNPNEGGSSEARSEGTLSDLAGIDHKLNTLILNNQEGINLEKSKLLQLRVAHDSQVQRHRGNERAKINVDDLRKSPGELLKPSECSKLVAVVMKKAEATPTGLSRIHRWSINVKLNLLQRFQNTSTHLDSSSHADLTGGGITAHNPIEMGKFVVLIKNGVSTT</sequence>
<dbReference type="KEGG" id="mlr:MELLADRAFT_114066"/>
<proteinExistence type="predicted"/>
<name>F4SC20_MELLP</name>
<organism evidence="2">
    <name type="scientific">Melampsora larici-populina (strain 98AG31 / pathotype 3-4-7)</name>
    <name type="common">Poplar leaf rust fungus</name>
    <dbReference type="NCBI Taxonomy" id="747676"/>
    <lineage>
        <taxon>Eukaryota</taxon>
        <taxon>Fungi</taxon>
        <taxon>Dikarya</taxon>
        <taxon>Basidiomycota</taxon>
        <taxon>Pucciniomycotina</taxon>
        <taxon>Pucciniomycetes</taxon>
        <taxon>Pucciniales</taxon>
        <taxon>Melampsoraceae</taxon>
        <taxon>Melampsora</taxon>
    </lineage>
</organism>
<keyword evidence="2" id="KW-1185">Reference proteome</keyword>
<protein>
    <submittedName>
        <fullName evidence="1">Uncharacterized protein</fullName>
    </submittedName>
</protein>
<dbReference type="EMBL" id="GL883198">
    <property type="protein sequence ID" value="EGF97812.1"/>
    <property type="molecule type" value="Genomic_DNA"/>
</dbReference>
<dbReference type="RefSeq" id="XP_007418930.1">
    <property type="nucleotide sequence ID" value="XM_007418868.1"/>
</dbReference>
<evidence type="ECO:0000313" key="2">
    <source>
        <dbReference type="Proteomes" id="UP000001072"/>
    </source>
</evidence>
<dbReference type="Proteomes" id="UP000001072">
    <property type="component" value="Unassembled WGS sequence"/>
</dbReference>
<dbReference type="InParanoid" id="F4SC20"/>
<accession>F4SC20</accession>
<dbReference type="GeneID" id="18925197"/>
<dbReference type="OrthoDB" id="2507437at2759"/>